<dbReference type="InterPro" id="IPR036236">
    <property type="entry name" value="Znf_C2H2_sf"/>
</dbReference>
<dbReference type="GO" id="GO:0001227">
    <property type="term" value="F:DNA-binding transcription repressor activity, RNA polymerase II-specific"/>
    <property type="evidence" value="ECO:0007669"/>
    <property type="project" value="TreeGrafter"/>
</dbReference>
<feature type="compositionally biased region" description="Polar residues" evidence="10">
    <location>
        <begin position="18"/>
        <end position="32"/>
    </location>
</feature>
<keyword evidence="8" id="KW-0539">Nucleus</keyword>
<dbReference type="AlphaFoldDB" id="A0A0R3RZB2"/>
<feature type="region of interest" description="Disordered" evidence="10">
    <location>
        <begin position="17"/>
        <end position="36"/>
    </location>
</feature>
<keyword evidence="5" id="KW-0862">Zinc</keyword>
<evidence type="ECO:0000256" key="4">
    <source>
        <dbReference type="ARBA" id="ARBA00022771"/>
    </source>
</evidence>
<reference evidence="13" key="1">
    <citation type="submission" date="2017-02" db="UniProtKB">
        <authorList>
            <consortium name="WormBaseParasite"/>
        </authorList>
    </citation>
    <scope>IDENTIFICATION</scope>
</reference>
<evidence type="ECO:0000313" key="13">
    <source>
        <dbReference type="WBParaSite" id="EEL_0000765901-mRNA-1"/>
    </source>
</evidence>
<evidence type="ECO:0000256" key="10">
    <source>
        <dbReference type="SAM" id="MobiDB-lite"/>
    </source>
</evidence>
<proteinExistence type="predicted"/>
<dbReference type="GO" id="GO:0000978">
    <property type="term" value="F:RNA polymerase II cis-regulatory region sequence-specific DNA binding"/>
    <property type="evidence" value="ECO:0007669"/>
    <property type="project" value="TreeGrafter"/>
</dbReference>
<dbReference type="FunFam" id="3.30.160.60:FF:001896">
    <property type="entry name" value="insulinoma-associated protein 1b"/>
    <property type="match status" value="1"/>
</dbReference>
<accession>A0A0R3RZB2</accession>
<feature type="region of interest" description="Disordered" evidence="10">
    <location>
        <begin position="115"/>
        <end position="147"/>
    </location>
</feature>
<dbReference type="PROSITE" id="PS00028">
    <property type="entry name" value="ZINC_FINGER_C2H2_1"/>
    <property type="match status" value="1"/>
</dbReference>
<evidence type="ECO:0000256" key="7">
    <source>
        <dbReference type="ARBA" id="ARBA00023163"/>
    </source>
</evidence>
<keyword evidence="2" id="KW-0479">Metal-binding</keyword>
<evidence type="ECO:0000256" key="9">
    <source>
        <dbReference type="PROSITE-ProRule" id="PRU00042"/>
    </source>
</evidence>
<evidence type="ECO:0000313" key="12">
    <source>
        <dbReference type="Proteomes" id="UP000050640"/>
    </source>
</evidence>
<dbReference type="Gene3D" id="3.30.160.60">
    <property type="entry name" value="Classic Zinc Finger"/>
    <property type="match status" value="1"/>
</dbReference>
<dbReference type="GO" id="GO:0030182">
    <property type="term" value="P:neuron differentiation"/>
    <property type="evidence" value="ECO:0007669"/>
    <property type="project" value="TreeGrafter"/>
</dbReference>
<evidence type="ECO:0000256" key="3">
    <source>
        <dbReference type="ARBA" id="ARBA00022737"/>
    </source>
</evidence>
<dbReference type="GO" id="GO:0010564">
    <property type="term" value="P:regulation of cell cycle process"/>
    <property type="evidence" value="ECO:0007669"/>
    <property type="project" value="TreeGrafter"/>
</dbReference>
<dbReference type="PANTHER" id="PTHR15065">
    <property type="entry name" value="INSULINOMA-ASSOCIATED 1"/>
    <property type="match status" value="1"/>
</dbReference>
<keyword evidence="4 9" id="KW-0863">Zinc-finger</keyword>
<dbReference type="InterPro" id="IPR013087">
    <property type="entry name" value="Znf_C2H2_type"/>
</dbReference>
<dbReference type="PROSITE" id="PS50157">
    <property type="entry name" value="ZINC_FINGER_C2H2_2"/>
    <property type="match status" value="1"/>
</dbReference>
<dbReference type="WBParaSite" id="EEL_0000765901-mRNA-1">
    <property type="protein sequence ID" value="EEL_0000765901-mRNA-1"/>
    <property type="gene ID" value="EEL_0000765901"/>
</dbReference>
<keyword evidence="7" id="KW-0804">Transcription</keyword>
<evidence type="ECO:0000256" key="6">
    <source>
        <dbReference type="ARBA" id="ARBA00023015"/>
    </source>
</evidence>
<evidence type="ECO:0000256" key="8">
    <source>
        <dbReference type="ARBA" id="ARBA00023242"/>
    </source>
</evidence>
<keyword evidence="12" id="KW-1185">Reference proteome</keyword>
<dbReference type="InterPro" id="IPR042972">
    <property type="entry name" value="INSM1/2"/>
</dbReference>
<dbReference type="SUPFAM" id="SSF57667">
    <property type="entry name" value="beta-beta-alpha zinc fingers"/>
    <property type="match status" value="1"/>
</dbReference>
<keyword evidence="3" id="KW-0677">Repeat</keyword>
<sequence length="335" mass="37046">MSMSDFLVQRILGLRPKSSGTRSDATTEQNASAAAMPKIPSELRNLHFIANGLTSPMIDYATTLQLMHLQMFCQPGLLNSFLNQMSTMGLAMNNSLNKVTSPVETSTHNCVIPTRERKRLASRSSDDLPSKRSKVTRRLVDDSETNSPVSGMFIKEASSLPPADELQAAADLDETAVFVNVSEESRRKIEQITNVIGDCICALCKVRYDDVFRLAQHRCPRIIHEEYRCPECDKVFSCPANLASHRRWHKPRGSDSAAVASSSSSSSVSASLNNFVCTTCSATFDTRKAFKLHSTRCSTNLPDNSSHTQNHLLTLLQHTAPTNLKSKTEQHKICI</sequence>
<evidence type="ECO:0000256" key="5">
    <source>
        <dbReference type="ARBA" id="ARBA00022833"/>
    </source>
</evidence>
<evidence type="ECO:0000259" key="11">
    <source>
        <dbReference type="PROSITE" id="PS50157"/>
    </source>
</evidence>
<feature type="domain" description="C2H2-type" evidence="11">
    <location>
        <begin position="227"/>
        <end position="254"/>
    </location>
</feature>
<name>A0A0R3RZB2_9BILA</name>
<dbReference type="SMART" id="SM00355">
    <property type="entry name" value="ZnF_C2H2"/>
    <property type="match status" value="3"/>
</dbReference>
<protein>
    <submittedName>
        <fullName evidence="13">C2H2-type domain-containing protein</fullName>
    </submittedName>
</protein>
<comment type="subcellular location">
    <subcellularLocation>
        <location evidence="1">Nucleus</location>
    </subcellularLocation>
</comment>
<dbReference type="Proteomes" id="UP000050640">
    <property type="component" value="Unplaced"/>
</dbReference>
<evidence type="ECO:0000256" key="2">
    <source>
        <dbReference type="ARBA" id="ARBA00022723"/>
    </source>
</evidence>
<evidence type="ECO:0000256" key="1">
    <source>
        <dbReference type="ARBA" id="ARBA00004123"/>
    </source>
</evidence>
<dbReference type="STRING" id="1147741.A0A0R3RZB2"/>
<dbReference type="PANTHER" id="PTHR15065:SF4">
    <property type="entry name" value="LD18634P"/>
    <property type="match status" value="1"/>
</dbReference>
<dbReference type="GO" id="GO:0008270">
    <property type="term" value="F:zinc ion binding"/>
    <property type="evidence" value="ECO:0007669"/>
    <property type="project" value="UniProtKB-KW"/>
</dbReference>
<organism evidence="12 13">
    <name type="scientific">Elaeophora elaphi</name>
    <dbReference type="NCBI Taxonomy" id="1147741"/>
    <lineage>
        <taxon>Eukaryota</taxon>
        <taxon>Metazoa</taxon>
        <taxon>Ecdysozoa</taxon>
        <taxon>Nematoda</taxon>
        <taxon>Chromadorea</taxon>
        <taxon>Rhabditida</taxon>
        <taxon>Spirurina</taxon>
        <taxon>Spiruromorpha</taxon>
        <taxon>Filarioidea</taxon>
        <taxon>Onchocercidae</taxon>
        <taxon>Elaeophora</taxon>
    </lineage>
</organism>
<dbReference type="GO" id="GO:0005634">
    <property type="term" value="C:nucleus"/>
    <property type="evidence" value="ECO:0007669"/>
    <property type="project" value="UniProtKB-SubCell"/>
</dbReference>
<keyword evidence="6" id="KW-0805">Transcription regulation</keyword>
<dbReference type="GO" id="GO:0017053">
    <property type="term" value="C:transcription repressor complex"/>
    <property type="evidence" value="ECO:0007669"/>
    <property type="project" value="TreeGrafter"/>
</dbReference>